<name>A0ABY4ZMR1_9CAUL</name>
<evidence type="ECO:0000259" key="2">
    <source>
        <dbReference type="Pfam" id="PF09917"/>
    </source>
</evidence>
<evidence type="ECO:0000313" key="3">
    <source>
        <dbReference type="EMBL" id="USQ93889.1"/>
    </source>
</evidence>
<organism evidence="3 4">
    <name type="scientific">Caulobacter segnis</name>
    <dbReference type="NCBI Taxonomy" id="88688"/>
    <lineage>
        <taxon>Bacteria</taxon>
        <taxon>Pseudomonadati</taxon>
        <taxon>Pseudomonadota</taxon>
        <taxon>Alphaproteobacteria</taxon>
        <taxon>Caulobacterales</taxon>
        <taxon>Caulobacteraceae</taxon>
        <taxon>Caulobacter</taxon>
    </lineage>
</organism>
<reference evidence="3 4" key="1">
    <citation type="submission" date="2022-04" db="EMBL/GenBank/DDBJ databases">
        <title>Genome sequence of soybean root-associated Caulobacter segnis RL271.</title>
        <authorList>
            <person name="Longley R."/>
            <person name="Bonito G."/>
            <person name="Trigodet F."/>
            <person name="Crosson S."/>
            <person name="Fiebig A."/>
        </authorList>
    </citation>
    <scope>NUCLEOTIDE SEQUENCE [LARGE SCALE GENOMIC DNA]</scope>
    <source>
        <strain evidence="3 4">RL271</strain>
    </source>
</reference>
<dbReference type="PANTHER" id="PTHR36919:SF2">
    <property type="entry name" value="BLL6627 PROTEIN"/>
    <property type="match status" value="1"/>
</dbReference>
<accession>A0ABY4ZMR1</accession>
<feature type="signal peptide" evidence="1">
    <location>
        <begin position="1"/>
        <end position="27"/>
    </location>
</feature>
<dbReference type="Gene3D" id="2.40.128.520">
    <property type="match status" value="1"/>
</dbReference>
<dbReference type="EMBL" id="CP096040">
    <property type="protein sequence ID" value="USQ93889.1"/>
    <property type="molecule type" value="Genomic_DNA"/>
</dbReference>
<dbReference type="PANTHER" id="PTHR36919">
    <property type="entry name" value="BLR1215 PROTEIN"/>
    <property type="match status" value="1"/>
</dbReference>
<gene>
    <name evidence="3" type="ORF">MZV50_14830</name>
</gene>
<feature type="chain" id="PRO_5046761325" evidence="1">
    <location>
        <begin position="28"/>
        <end position="156"/>
    </location>
</feature>
<dbReference type="Proteomes" id="UP001057520">
    <property type="component" value="Chromosome"/>
</dbReference>
<proteinExistence type="predicted"/>
<feature type="domain" description="DUF2147" evidence="2">
    <location>
        <begin position="40"/>
        <end position="144"/>
    </location>
</feature>
<evidence type="ECO:0000256" key="1">
    <source>
        <dbReference type="SAM" id="SignalP"/>
    </source>
</evidence>
<evidence type="ECO:0000313" key="4">
    <source>
        <dbReference type="Proteomes" id="UP001057520"/>
    </source>
</evidence>
<sequence>MSRRISGGLPLAAAVLALLGAASASLAADATPPKPGDIYGVWRNPKGSVHIEIKPCENRTCGYVVWANADARADVKKKNNQDLVGMQLLRDFSATDPNEWKGRVFVPDLDMTFSGQVKLLDRVSLKAKGCLLPNFLCKSQTWTRVDTATAPTGHAL</sequence>
<dbReference type="InterPro" id="IPR019223">
    <property type="entry name" value="DUF2147"/>
</dbReference>
<keyword evidence="4" id="KW-1185">Reference proteome</keyword>
<dbReference type="Pfam" id="PF09917">
    <property type="entry name" value="DUF2147"/>
    <property type="match status" value="1"/>
</dbReference>
<protein>
    <submittedName>
        <fullName evidence="3">DUF2147 domain-containing protein</fullName>
    </submittedName>
</protein>
<keyword evidence="1" id="KW-0732">Signal</keyword>